<feature type="domain" description="NAD-specific glutamate dehydrogenase C-terminal" evidence="3">
    <location>
        <begin position="1341"/>
        <end position="1676"/>
    </location>
</feature>
<dbReference type="InterPro" id="IPR036291">
    <property type="entry name" value="NAD(P)-bd_dom_sf"/>
</dbReference>
<dbReference type="Pfam" id="PF21073">
    <property type="entry name" value="GDH_HM1"/>
    <property type="match status" value="1"/>
</dbReference>
<evidence type="ECO:0000259" key="6">
    <source>
        <dbReference type="Pfam" id="PF21077"/>
    </source>
</evidence>
<dbReference type="EMBL" id="JBHSQQ010000005">
    <property type="protein sequence ID" value="MFC5940324.1"/>
    <property type="molecule type" value="Genomic_DNA"/>
</dbReference>
<dbReference type="PANTHER" id="PTHR43403:SF1">
    <property type="entry name" value="NAD-SPECIFIC GLUTAMATE DEHYDROGENASE"/>
    <property type="match status" value="1"/>
</dbReference>
<evidence type="ECO:0000313" key="7">
    <source>
        <dbReference type="EMBL" id="MFC5940324.1"/>
    </source>
</evidence>
<accession>A0ABW1HJG9</accession>
<evidence type="ECO:0000259" key="3">
    <source>
        <dbReference type="Pfam" id="PF21074"/>
    </source>
</evidence>
<feature type="domain" description="NAD-glutamate dehydrogenase ACT3" evidence="6">
    <location>
        <begin position="642"/>
        <end position="702"/>
    </location>
</feature>
<dbReference type="InterPro" id="IPR046346">
    <property type="entry name" value="Aminoacid_DH-like_N_sf"/>
</dbReference>
<dbReference type="SUPFAM" id="SSF53223">
    <property type="entry name" value="Aminoacid dehydrogenase-like, N-terminal domain"/>
    <property type="match status" value="1"/>
</dbReference>
<dbReference type="Pfam" id="PF21078">
    <property type="entry name" value="GDH_HM3"/>
    <property type="match status" value="1"/>
</dbReference>
<dbReference type="InterPro" id="IPR007780">
    <property type="entry name" value="NAD_Glu_DH_bac"/>
</dbReference>
<reference evidence="8" key="1">
    <citation type="journal article" date="2019" name="Int. J. Syst. Evol. Microbiol.">
        <title>The Global Catalogue of Microorganisms (GCM) 10K type strain sequencing project: providing services to taxonomists for standard genome sequencing and annotation.</title>
        <authorList>
            <consortium name="The Broad Institute Genomics Platform"/>
            <consortium name="The Broad Institute Genome Sequencing Center for Infectious Disease"/>
            <person name="Wu L."/>
            <person name="Ma J."/>
        </authorList>
    </citation>
    <scope>NUCLEOTIDE SEQUENCE [LARGE SCALE GENOMIC DNA]</scope>
    <source>
        <strain evidence="8">CGMCC 4.7173</strain>
    </source>
</reference>
<dbReference type="InterPro" id="IPR049062">
    <property type="entry name" value="NAD_Glu_DH_ACT2"/>
</dbReference>
<dbReference type="InterPro" id="IPR024727">
    <property type="entry name" value="NAD_Glu_DH_N_ACT1"/>
</dbReference>
<dbReference type="Pfam" id="PF21079">
    <property type="entry name" value="GDH_HM2"/>
    <property type="match status" value="1"/>
</dbReference>
<dbReference type="InterPro" id="IPR049058">
    <property type="entry name" value="NAD_Glu_DH_HM2"/>
</dbReference>
<dbReference type="SUPFAM" id="SSF51735">
    <property type="entry name" value="NAD(P)-binding Rossmann-fold domains"/>
    <property type="match status" value="1"/>
</dbReference>
<dbReference type="Pfam" id="PF21076">
    <property type="entry name" value="GDH_ACT2"/>
    <property type="match status" value="1"/>
</dbReference>
<feature type="domain" description="NAD-glutamate dehydrogenase catalytic" evidence="2">
    <location>
        <begin position="807"/>
        <end position="1297"/>
    </location>
</feature>
<dbReference type="PIRSF" id="PIRSF036761">
    <property type="entry name" value="GDH_Mll4104"/>
    <property type="match status" value="1"/>
</dbReference>
<keyword evidence="8" id="KW-1185">Reference proteome</keyword>
<gene>
    <name evidence="7" type="ORF">ACFPZ4_02380</name>
</gene>
<dbReference type="InterPro" id="IPR049059">
    <property type="entry name" value="NAD_Glu_DH_HM1"/>
</dbReference>
<dbReference type="Pfam" id="PF21074">
    <property type="entry name" value="GDH_C"/>
    <property type="match status" value="1"/>
</dbReference>
<dbReference type="InterPro" id="IPR048381">
    <property type="entry name" value="GDH_C"/>
</dbReference>
<sequence length="1684" mass="187710">MDRRPAIKPGPDLRQDDTGRDDSFDSATDGDGFGRLDTGVTGMTGASIDTLYDLGLPAEALADDVEDAELDEPVPNAERLVAQAVALAGDDHDAATLVGRFWRFAPDEELIGFTAEEMLDAARAHRDLAQQRVPGELKLRIHEPDADQHHTVIEIVTDDMPFLVDSVTALLNAHHLDVHLLVHPLVVVRREPLGRLVEVAADVEPDDSIDGDLVESWMRIEIDPVRDAAEREKLRRELQRVLTDVREAVEDWPRMRQRALALADELATARTSDSRPPVPEKDITDSVELLRWLAHDHFTFLGYREYRLVDAPGGEGPALEAVLGTGLGILRSDSPEARALSSMTPEAHEKVLEKRLLIITKANSRATVHRSAYLDYIGFKVFDDAGQVVGERRFLGLFSTAAYRTSVRELPVVRRKVAEVLDRSGLSQRSHSGKDLLQILETYPRDELFQIKTEDLYHAVIGVLRMAGRRQLRVFLRRDAYGRFISCLIYLPRDRFTTQNRLRMQDILLRELNGVGVDYTTRVTESMLARVHFIVRTDPTRPPGDIDADLLAEELADATRLWDDDYRLVLERKLGDEQAKHLFSRYADAFPEGYKDGHTPYEAMKDLAKLELLEEPGQLEMHLFRKQLAPRVGGGRDADVDETMDVRFKVYRYGEPMMLSAVLPVLHSLGVKVVDEHPYEVERVDGRIWLYDFGLRLPEGHQELAEVRPHVENAFAAAWRGEAEVDGFNELVLRGGLTWRQVVVLRAYAKYLRQTGTVFSQDYMEQTFIAYPRIAALLVELFEVRFAPGEASVEQRRERGGELVAAVKAALDDVASLDQDRILRSYLTLIQATLRTSFYAKPVGGRPKPYVAFKLDPQAIPDLPAPRPRFEIFVYSPRFEGVHLRYGPVARGGLRWSDRREDFRTEVLGLVKAQMVKNAVIVPVGAKGGFVLKQKPGDRDEAVACYQEFVGAMLDVTDNIVAGEIVPPEDVVRHDADDPYLVVAADKGTATFSDIANEISAGHQFWLGDAFASGGSAGYDHKKMGITARGAWESVKRHFRELGHDTQAQDFTVVGVGDMSGDVFGNGMLLSEHIRLVAAFDHRHIFLDPDPDAAASYAERKRLFDLPRSSWEDYDEKLISAGGGVYPRAAKSVPVSPQVRAVLGLDDDVTQLSPQELMKAILTAPVDLFWNGGIGTYVKASSETNAEVGDKSNDAIRVDGRSLRCRVVGEGGNLGCTQLGRIEYALAGGRIYTDFIDNAAGVDCSDHEVNIKILLNTAVADGELTVPERDELLAGMTDEVAELVLRDNYDQARAINNSQAQAASLLPVHRRMINELERSGALNRALEALPPDEELAARTETGLTAPEFAVLLAYTKIVLEREILAEGLADEEWTTDVLVNYFPTPMRERFADRMGQHRLRRDIVTTVLVNEAINRGGITFVFRVVEETAASAADVIRAYVVVREVFGLRELWDAVEALDNKVDPELQTAVYLDTRRLLDRAVRWLVTNRRSPLDVPAEIARLRDGVARLLPGLENLFYGSEREGIAAHIDAMTSRGLPRGLAEQATRLMYSFGLLDVVETAATSGRDVGEVASVYFVLSDRFRVDSLLSKISLLPRADRWQTLARMALRYDLYAALAALTAEVLGSTPDSLPPLERVEQWEQSNATSIHRARRAMGEFDDSRADLAALSVLLRQIRTLVRTSAA</sequence>
<dbReference type="Gene3D" id="3.40.50.720">
    <property type="entry name" value="NAD(P)-binding Rossmann-like Domain"/>
    <property type="match status" value="1"/>
</dbReference>
<dbReference type="InterPro" id="IPR049064">
    <property type="entry name" value="NAD_Glu_DH_ACT3"/>
</dbReference>
<evidence type="ECO:0000259" key="5">
    <source>
        <dbReference type="Pfam" id="PF21076"/>
    </source>
</evidence>
<dbReference type="PANTHER" id="PTHR43403">
    <property type="entry name" value="NAD-SPECIFIC GLUTAMATE DEHYDROGENASE"/>
    <property type="match status" value="1"/>
</dbReference>
<comment type="caution">
    <text evidence="7">The sequence shown here is derived from an EMBL/GenBank/DDBJ whole genome shotgun (WGS) entry which is preliminary data.</text>
</comment>
<evidence type="ECO:0000259" key="4">
    <source>
        <dbReference type="Pfam" id="PF21075"/>
    </source>
</evidence>
<evidence type="ECO:0000256" key="1">
    <source>
        <dbReference type="SAM" id="MobiDB-lite"/>
    </source>
</evidence>
<feature type="compositionally biased region" description="Basic and acidic residues" evidence="1">
    <location>
        <begin position="1"/>
        <end position="23"/>
    </location>
</feature>
<organism evidence="7 8">
    <name type="scientific">Micromonospora harpali</name>
    <dbReference type="NCBI Taxonomy" id="1490225"/>
    <lineage>
        <taxon>Bacteria</taxon>
        <taxon>Bacillati</taxon>
        <taxon>Actinomycetota</taxon>
        <taxon>Actinomycetes</taxon>
        <taxon>Micromonosporales</taxon>
        <taxon>Micromonosporaceae</taxon>
        <taxon>Micromonospora</taxon>
    </lineage>
</organism>
<evidence type="ECO:0000313" key="8">
    <source>
        <dbReference type="Proteomes" id="UP001596207"/>
    </source>
</evidence>
<dbReference type="InterPro" id="IPR049056">
    <property type="entry name" value="NAD_Glu_DH_HM3"/>
</dbReference>
<name>A0ABW1HJG9_9ACTN</name>
<evidence type="ECO:0000259" key="2">
    <source>
        <dbReference type="Pfam" id="PF05088"/>
    </source>
</evidence>
<feature type="domain" description="NAD-glutamate dehydrogenase N-terminal ACT1" evidence="4">
    <location>
        <begin position="98"/>
        <end position="238"/>
    </location>
</feature>
<dbReference type="Pfam" id="PF21077">
    <property type="entry name" value="GDH_ACT3"/>
    <property type="match status" value="1"/>
</dbReference>
<feature type="domain" description="NAD-glutamate dehydrogenase ACT2" evidence="5">
    <location>
        <begin position="473"/>
        <end position="563"/>
    </location>
</feature>
<protein>
    <submittedName>
        <fullName evidence="7">NAD-glutamate dehydrogenase</fullName>
    </submittedName>
</protein>
<dbReference type="Pfam" id="PF05088">
    <property type="entry name" value="Bac_GDH_CD"/>
    <property type="match status" value="1"/>
</dbReference>
<dbReference type="InterPro" id="IPR028971">
    <property type="entry name" value="NAD-GDH_cat"/>
</dbReference>
<proteinExistence type="predicted"/>
<dbReference type="Pfam" id="PF21075">
    <property type="entry name" value="GDH_ACT1"/>
    <property type="match status" value="1"/>
</dbReference>
<dbReference type="Proteomes" id="UP001596207">
    <property type="component" value="Unassembled WGS sequence"/>
</dbReference>
<dbReference type="RefSeq" id="WP_353900779.1">
    <property type="nucleotide sequence ID" value="NZ_CP158970.1"/>
</dbReference>
<feature type="region of interest" description="Disordered" evidence="1">
    <location>
        <begin position="1"/>
        <end position="39"/>
    </location>
</feature>